<dbReference type="STRING" id="281362.AT959_00415"/>
<dbReference type="AlphaFoldDB" id="A0A133XP39"/>
<evidence type="ECO:0000313" key="3">
    <source>
        <dbReference type="Proteomes" id="UP000070186"/>
    </source>
</evidence>
<protein>
    <submittedName>
        <fullName evidence="2">Uncharacterized protein</fullName>
    </submittedName>
</protein>
<feature type="compositionally biased region" description="Polar residues" evidence="1">
    <location>
        <begin position="39"/>
        <end position="61"/>
    </location>
</feature>
<evidence type="ECO:0000313" key="2">
    <source>
        <dbReference type="EMBL" id="KXB32700.1"/>
    </source>
</evidence>
<reference evidence="2 3" key="1">
    <citation type="submission" date="2015-12" db="EMBL/GenBank/DDBJ databases">
        <title>Nitrous oxide reduction kinetics distinguish bacteria harboring typical versus atypical NosZ.</title>
        <authorList>
            <person name="Yoon S."/>
            <person name="Nissen S."/>
            <person name="Park D."/>
            <person name="Sanford R.A."/>
            <person name="Loeffler F.E."/>
        </authorList>
    </citation>
    <scope>NUCLEOTIDE SEQUENCE [LARGE SCALE GENOMIC DNA]</scope>
    <source>
        <strain evidence="2 3">ATCC BAA-841</strain>
    </source>
</reference>
<accession>A0A133XP39</accession>
<dbReference type="Proteomes" id="UP000070186">
    <property type="component" value="Unassembled WGS sequence"/>
</dbReference>
<name>A0A133XP39_9RHOO</name>
<feature type="region of interest" description="Disordered" evidence="1">
    <location>
        <begin position="1"/>
        <end position="61"/>
    </location>
</feature>
<keyword evidence="3" id="KW-1185">Reference proteome</keyword>
<evidence type="ECO:0000256" key="1">
    <source>
        <dbReference type="SAM" id="MobiDB-lite"/>
    </source>
</evidence>
<feature type="compositionally biased region" description="Basic and acidic residues" evidence="1">
    <location>
        <begin position="25"/>
        <end position="38"/>
    </location>
</feature>
<sequence>MVAEASSAQDIDKKTDSQTSCYSKVSRDTRAKRDRDAQESNLAATGKSSNGESGQASGNCEQADQRMEFLILLLQIMRGPK</sequence>
<proteinExistence type="predicted"/>
<dbReference type="EMBL" id="LODL01000002">
    <property type="protein sequence ID" value="KXB32700.1"/>
    <property type="molecule type" value="Genomic_DNA"/>
</dbReference>
<comment type="caution">
    <text evidence="2">The sequence shown here is derived from an EMBL/GenBank/DDBJ whole genome shotgun (WGS) entry which is preliminary data.</text>
</comment>
<gene>
    <name evidence="2" type="ORF">AT959_00415</name>
</gene>
<organism evidence="2 3">
    <name type="scientific">Dechloromonas denitrificans</name>
    <dbReference type="NCBI Taxonomy" id="281362"/>
    <lineage>
        <taxon>Bacteria</taxon>
        <taxon>Pseudomonadati</taxon>
        <taxon>Pseudomonadota</taxon>
        <taxon>Betaproteobacteria</taxon>
        <taxon>Rhodocyclales</taxon>
        <taxon>Azonexaceae</taxon>
        <taxon>Dechloromonas</taxon>
    </lineage>
</organism>